<keyword evidence="1" id="KW-0479">Metal-binding</keyword>
<evidence type="ECO:0000256" key="2">
    <source>
        <dbReference type="ARBA" id="ARBA00022771"/>
    </source>
</evidence>
<feature type="domain" description="MYND-type" evidence="6">
    <location>
        <begin position="155"/>
        <end position="197"/>
    </location>
</feature>
<reference evidence="7" key="1">
    <citation type="submission" date="2021-01" db="EMBL/GenBank/DDBJ databases">
        <authorList>
            <person name="Corre E."/>
            <person name="Pelletier E."/>
            <person name="Niang G."/>
            <person name="Scheremetjew M."/>
            <person name="Finn R."/>
            <person name="Kale V."/>
            <person name="Holt S."/>
            <person name="Cochrane G."/>
            <person name="Meng A."/>
            <person name="Brown T."/>
            <person name="Cohen L."/>
        </authorList>
    </citation>
    <scope>NUCLEOTIDE SEQUENCE</scope>
    <source>
        <strain evidence="7">CCMP 410</strain>
    </source>
</reference>
<evidence type="ECO:0000313" key="7">
    <source>
        <dbReference type="EMBL" id="CAD9302620.1"/>
    </source>
</evidence>
<dbReference type="EMBL" id="HBGK01042986">
    <property type="protein sequence ID" value="CAD9302620.1"/>
    <property type="molecule type" value="Transcribed_RNA"/>
</dbReference>
<dbReference type="SUPFAM" id="SSF144232">
    <property type="entry name" value="HIT/MYND zinc finger-like"/>
    <property type="match status" value="1"/>
</dbReference>
<keyword evidence="2 4" id="KW-0863">Zinc-finger</keyword>
<proteinExistence type="predicted"/>
<evidence type="ECO:0000259" key="6">
    <source>
        <dbReference type="PROSITE" id="PS50865"/>
    </source>
</evidence>
<evidence type="ECO:0000256" key="4">
    <source>
        <dbReference type="PROSITE-ProRule" id="PRU00134"/>
    </source>
</evidence>
<name>A0A7S1VME9_9STRA</name>
<feature type="region of interest" description="Disordered" evidence="5">
    <location>
        <begin position="240"/>
        <end position="275"/>
    </location>
</feature>
<evidence type="ECO:0000256" key="5">
    <source>
        <dbReference type="SAM" id="MobiDB-lite"/>
    </source>
</evidence>
<sequence length="275" mass="31079">MDAEDIYAEREDLMTPEELEEWHHSPNDETVPTLSPLLREWLIGNGLRAAPEASTRRDFDRRKPALGATKRELQELASHNDRLPSGVQQRKLLKMLRSTMLRQLITVDGAVTLEDHIKILENEIETNTPAPVPKWYKYSTVTMGPRKIGYDACCNRGCVRAETVDVQFSKCASCKIVVYCGHNCQRVDWKTRHKYVCKDAAKQREKIARVGKMMQAFSDMSMTKQDCGLGSGGSLADVASAAKSNSAVRERRRQLRAEKKRPKGSKPDGPDPDFF</sequence>
<accession>A0A7S1VME9</accession>
<evidence type="ECO:0000256" key="1">
    <source>
        <dbReference type="ARBA" id="ARBA00022723"/>
    </source>
</evidence>
<evidence type="ECO:0000256" key="3">
    <source>
        <dbReference type="ARBA" id="ARBA00022833"/>
    </source>
</evidence>
<gene>
    <name evidence="7" type="ORF">GOCE00092_LOCUS22572</name>
</gene>
<dbReference type="AlphaFoldDB" id="A0A7S1VME9"/>
<dbReference type="Gene3D" id="6.10.140.2220">
    <property type="match status" value="1"/>
</dbReference>
<organism evidence="7">
    <name type="scientific">Grammatophora oceanica</name>
    <dbReference type="NCBI Taxonomy" id="210454"/>
    <lineage>
        <taxon>Eukaryota</taxon>
        <taxon>Sar</taxon>
        <taxon>Stramenopiles</taxon>
        <taxon>Ochrophyta</taxon>
        <taxon>Bacillariophyta</taxon>
        <taxon>Fragilariophyceae</taxon>
        <taxon>Fragilariophycidae</taxon>
        <taxon>Rhabdonematales</taxon>
        <taxon>Grammatophoraceae</taxon>
        <taxon>Grammatophora</taxon>
    </lineage>
</organism>
<dbReference type="Pfam" id="PF01753">
    <property type="entry name" value="zf-MYND"/>
    <property type="match status" value="1"/>
</dbReference>
<keyword evidence="3" id="KW-0862">Zinc</keyword>
<dbReference type="InterPro" id="IPR002893">
    <property type="entry name" value="Znf_MYND"/>
</dbReference>
<dbReference type="InterPro" id="IPR044508">
    <property type="entry name" value="At5g50450/At1g67340-like"/>
</dbReference>
<feature type="compositionally biased region" description="Basic residues" evidence="5">
    <location>
        <begin position="250"/>
        <end position="264"/>
    </location>
</feature>
<dbReference type="PANTHER" id="PTHR46758">
    <property type="entry name" value="MYND DOMAIN-CONTAINING"/>
    <property type="match status" value="1"/>
</dbReference>
<dbReference type="PROSITE" id="PS50865">
    <property type="entry name" value="ZF_MYND_2"/>
    <property type="match status" value="1"/>
</dbReference>
<dbReference type="GO" id="GO:0008270">
    <property type="term" value="F:zinc ion binding"/>
    <property type="evidence" value="ECO:0007669"/>
    <property type="project" value="UniProtKB-KW"/>
</dbReference>
<dbReference type="PANTHER" id="PTHR46758:SF2">
    <property type="entry name" value="OJ1485_B09.11 PROTEIN"/>
    <property type="match status" value="1"/>
</dbReference>
<protein>
    <recommendedName>
        <fullName evidence="6">MYND-type domain-containing protein</fullName>
    </recommendedName>
</protein>